<comment type="caution">
    <text evidence="8">The sequence shown here is derived from an EMBL/GenBank/DDBJ whole genome shotgun (WGS) entry which is preliminary data.</text>
</comment>
<evidence type="ECO:0000256" key="4">
    <source>
        <dbReference type="ARBA" id="ARBA00017099"/>
    </source>
</evidence>
<dbReference type="SUPFAM" id="SSF51735">
    <property type="entry name" value="NAD(P)-binding Rossmann-fold domains"/>
    <property type="match status" value="1"/>
</dbReference>
<dbReference type="FunFam" id="3.40.50.720:FF:000159">
    <property type="entry name" value="dTDP-4-dehydrorhamnose reductase"/>
    <property type="match status" value="1"/>
</dbReference>
<dbReference type="EMBL" id="QVXO01000036">
    <property type="protein sequence ID" value="RPJ89728.1"/>
    <property type="molecule type" value="Genomic_DNA"/>
</dbReference>
<dbReference type="Gene3D" id="3.40.50.720">
    <property type="entry name" value="NAD(P)-binding Rossmann-like Domain"/>
    <property type="match status" value="1"/>
</dbReference>
<dbReference type="PANTHER" id="PTHR10491">
    <property type="entry name" value="DTDP-4-DEHYDRORHAMNOSE REDUCTASE"/>
    <property type="match status" value="1"/>
</dbReference>
<protein>
    <recommendedName>
        <fullName evidence="4 6">dTDP-4-dehydrorhamnose reductase</fullName>
        <ecNumber evidence="3 6">1.1.1.133</ecNumber>
    </recommendedName>
</protein>
<dbReference type="NCBIfam" id="TIGR01214">
    <property type="entry name" value="rmlD"/>
    <property type="match status" value="1"/>
</dbReference>
<dbReference type="AlphaFoldDB" id="A0A424W979"/>
<organism evidence="8 9">
    <name type="scientific">Alcaligenes xylosoxydans xylosoxydans</name>
    <name type="common">Achromobacter xylosoxidans</name>
    <dbReference type="NCBI Taxonomy" id="85698"/>
    <lineage>
        <taxon>Bacteria</taxon>
        <taxon>Pseudomonadati</taxon>
        <taxon>Pseudomonadota</taxon>
        <taxon>Betaproteobacteria</taxon>
        <taxon>Burkholderiales</taxon>
        <taxon>Alcaligenaceae</taxon>
        <taxon>Achromobacter</taxon>
    </lineage>
</organism>
<evidence type="ECO:0000256" key="5">
    <source>
        <dbReference type="ARBA" id="ARBA00048200"/>
    </source>
</evidence>
<evidence type="ECO:0000256" key="3">
    <source>
        <dbReference type="ARBA" id="ARBA00012929"/>
    </source>
</evidence>
<dbReference type="Gene3D" id="3.90.25.10">
    <property type="entry name" value="UDP-galactose 4-epimerase, domain 1"/>
    <property type="match status" value="1"/>
</dbReference>
<dbReference type="Proteomes" id="UP000285324">
    <property type="component" value="Unassembled WGS sequence"/>
</dbReference>
<dbReference type="EC" id="1.1.1.133" evidence="3 6"/>
<dbReference type="CDD" id="cd05254">
    <property type="entry name" value="dTDP_HR_like_SDR_e"/>
    <property type="match status" value="1"/>
</dbReference>
<dbReference type="RefSeq" id="WP_118933505.1">
    <property type="nucleotide sequence ID" value="NZ_CP061008.1"/>
</dbReference>
<dbReference type="PANTHER" id="PTHR10491:SF4">
    <property type="entry name" value="METHIONINE ADENOSYLTRANSFERASE 2 SUBUNIT BETA"/>
    <property type="match status" value="1"/>
</dbReference>
<comment type="function">
    <text evidence="6">Catalyzes the reduction of dTDP-6-deoxy-L-lyxo-4-hexulose to yield dTDP-L-rhamnose.</text>
</comment>
<gene>
    <name evidence="8" type="primary">rfbD</name>
    <name evidence="8" type="ORF">DY367_21135</name>
</gene>
<evidence type="ECO:0000313" key="8">
    <source>
        <dbReference type="EMBL" id="RPJ89728.1"/>
    </source>
</evidence>
<comment type="similarity">
    <text evidence="2 6">Belongs to the dTDP-4-dehydrorhamnose reductase family.</text>
</comment>
<name>A0A424W979_ALCXX</name>
<dbReference type="NCBIfam" id="NF007440">
    <property type="entry name" value="PRK09987.1"/>
    <property type="match status" value="1"/>
</dbReference>
<sequence length="303" mass="32454">MKILLLGKDGQVGRELCRALLPLGEVVALGRGHVDLRDQDALLAALALHRPDVIVNAAAFTAVDQAESDPDTAHQVNALAVAALARHARAAGALLVHYSTDYVFDGTQERPYTETDAPNPLNVYGRSKLEGERAILASGCDALIFRTSWIYSAHGGNFLKTVLRLARERDSLDVVADQHGAPTSAALIADLTALAIQRRRADQLPAGTYHLAAAGSTSWHGYAQYIVAGAAARGAALTLTPERIRAVATRDYPAAAQRPLNAVLDTAALSRALQWQMPPWTEQVDRALEQLVNPGDPAWRAKA</sequence>
<evidence type="ECO:0000256" key="6">
    <source>
        <dbReference type="RuleBase" id="RU364082"/>
    </source>
</evidence>
<proteinExistence type="inferred from homology"/>
<dbReference type="Pfam" id="PF04321">
    <property type="entry name" value="RmlD_sub_bind"/>
    <property type="match status" value="1"/>
</dbReference>
<evidence type="ECO:0000259" key="7">
    <source>
        <dbReference type="Pfam" id="PF04321"/>
    </source>
</evidence>
<reference evidence="8 9" key="1">
    <citation type="submission" date="2018-08" db="EMBL/GenBank/DDBJ databases">
        <title>Achromobacter xylosoxidans Genome sequencing and assembly.</title>
        <authorList>
            <person name="Wang R."/>
            <person name="Rensing C."/>
            <person name="Li Y."/>
        </authorList>
    </citation>
    <scope>NUCLEOTIDE SEQUENCE [LARGE SCALE GENOMIC DNA]</scope>
    <source>
        <strain evidence="8 9">GD003A</strain>
    </source>
</reference>
<dbReference type="InterPro" id="IPR036291">
    <property type="entry name" value="NAD(P)-bd_dom_sf"/>
</dbReference>
<evidence type="ECO:0000313" key="9">
    <source>
        <dbReference type="Proteomes" id="UP000285324"/>
    </source>
</evidence>
<dbReference type="GO" id="GO:0019305">
    <property type="term" value="P:dTDP-rhamnose biosynthetic process"/>
    <property type="evidence" value="ECO:0007669"/>
    <property type="project" value="UniProtKB-UniPathway"/>
</dbReference>
<dbReference type="GO" id="GO:0008831">
    <property type="term" value="F:dTDP-4-dehydrorhamnose reductase activity"/>
    <property type="evidence" value="ECO:0007669"/>
    <property type="project" value="UniProtKB-EC"/>
</dbReference>
<comment type="cofactor">
    <cofactor evidence="6">
        <name>Mg(2+)</name>
        <dbReference type="ChEBI" id="CHEBI:18420"/>
    </cofactor>
    <text evidence="6">Binds 1 Mg(2+) ion per monomer.</text>
</comment>
<comment type="catalytic activity">
    <reaction evidence="5 6">
        <text>dTDP-beta-L-rhamnose + NADP(+) = dTDP-4-dehydro-beta-L-rhamnose + NADPH + H(+)</text>
        <dbReference type="Rhea" id="RHEA:21796"/>
        <dbReference type="ChEBI" id="CHEBI:15378"/>
        <dbReference type="ChEBI" id="CHEBI:57510"/>
        <dbReference type="ChEBI" id="CHEBI:57783"/>
        <dbReference type="ChEBI" id="CHEBI:58349"/>
        <dbReference type="ChEBI" id="CHEBI:62830"/>
        <dbReference type="EC" id="1.1.1.133"/>
    </reaction>
</comment>
<dbReference type="OrthoDB" id="9803892at2"/>
<dbReference type="UniPathway" id="UPA00124"/>
<evidence type="ECO:0000256" key="2">
    <source>
        <dbReference type="ARBA" id="ARBA00010944"/>
    </source>
</evidence>
<dbReference type="GO" id="GO:0005829">
    <property type="term" value="C:cytosol"/>
    <property type="evidence" value="ECO:0007669"/>
    <property type="project" value="TreeGrafter"/>
</dbReference>
<comment type="pathway">
    <text evidence="1 6">Carbohydrate biosynthesis; dTDP-L-rhamnose biosynthesis.</text>
</comment>
<keyword evidence="6" id="KW-0521">NADP</keyword>
<keyword evidence="6 8" id="KW-0560">Oxidoreductase</keyword>
<dbReference type="InterPro" id="IPR005913">
    <property type="entry name" value="dTDP_dehydrorham_reduct"/>
</dbReference>
<accession>A0A424W979</accession>
<dbReference type="InterPro" id="IPR029903">
    <property type="entry name" value="RmlD-like-bd"/>
</dbReference>
<feature type="domain" description="RmlD-like substrate binding" evidence="7">
    <location>
        <begin position="1"/>
        <end position="291"/>
    </location>
</feature>
<evidence type="ECO:0000256" key="1">
    <source>
        <dbReference type="ARBA" id="ARBA00004781"/>
    </source>
</evidence>